<feature type="region of interest" description="Disordered" evidence="1">
    <location>
        <begin position="1"/>
        <end position="59"/>
    </location>
</feature>
<evidence type="ECO:0000256" key="1">
    <source>
        <dbReference type="SAM" id="MobiDB-lite"/>
    </source>
</evidence>
<gene>
    <name evidence="2" type="ORF">LV82_02326</name>
</gene>
<proteinExistence type="predicted"/>
<dbReference type="AlphaFoldDB" id="A0A2S5JEU7"/>
<feature type="compositionally biased region" description="Basic and acidic residues" evidence="1">
    <location>
        <begin position="37"/>
        <end position="59"/>
    </location>
</feature>
<organism evidence="2 3">
    <name type="scientific">Albidovulum inexpectatum</name>
    <dbReference type="NCBI Taxonomy" id="196587"/>
    <lineage>
        <taxon>Bacteria</taxon>
        <taxon>Pseudomonadati</taxon>
        <taxon>Pseudomonadota</taxon>
        <taxon>Alphaproteobacteria</taxon>
        <taxon>Rhodobacterales</taxon>
        <taxon>Paracoccaceae</taxon>
        <taxon>Albidovulum</taxon>
    </lineage>
</organism>
<evidence type="ECO:0000313" key="2">
    <source>
        <dbReference type="EMBL" id="PPB80042.1"/>
    </source>
</evidence>
<protein>
    <submittedName>
        <fullName evidence="2">Uncharacterized protein DUF4169</fullName>
    </submittedName>
</protein>
<dbReference type="RefSeq" id="WP_104071838.1">
    <property type="nucleotide sequence ID" value="NZ_PRDS01000007.1"/>
</dbReference>
<dbReference type="InterPro" id="IPR025227">
    <property type="entry name" value="DUF4169"/>
</dbReference>
<name>A0A2S5JEU7_9RHOB</name>
<reference evidence="2 3" key="1">
    <citation type="submission" date="2018-01" db="EMBL/GenBank/DDBJ databases">
        <title>Genomic Encyclopedia of Archaeal and Bacterial Type Strains, Phase II (KMG-II): from individual species to whole genera.</title>
        <authorList>
            <person name="Goeker M."/>
        </authorList>
    </citation>
    <scope>NUCLEOTIDE SEQUENCE [LARGE SCALE GENOMIC DNA]</scope>
    <source>
        <strain evidence="2 3">DSM 12048</strain>
    </source>
</reference>
<dbReference type="Proteomes" id="UP000239736">
    <property type="component" value="Unassembled WGS sequence"/>
</dbReference>
<accession>A0A2S5JEU7</accession>
<dbReference type="Pfam" id="PF13770">
    <property type="entry name" value="DUF4169"/>
    <property type="match status" value="1"/>
</dbReference>
<feature type="compositionally biased region" description="Basic and acidic residues" evidence="1">
    <location>
        <begin position="15"/>
        <end position="24"/>
    </location>
</feature>
<evidence type="ECO:0000313" key="3">
    <source>
        <dbReference type="Proteomes" id="UP000239736"/>
    </source>
</evidence>
<keyword evidence="3" id="KW-1185">Reference proteome</keyword>
<dbReference type="EMBL" id="PRDS01000007">
    <property type="protein sequence ID" value="PPB80042.1"/>
    <property type="molecule type" value="Genomic_DNA"/>
</dbReference>
<dbReference type="OrthoDB" id="7192657at2"/>
<sequence length="59" mass="7035">MAKIVNLRTIRKRRAREEDTKRAAENAARFGRTKAQKTLEETRAELSRRRLDAHRRDDD</sequence>
<comment type="caution">
    <text evidence="2">The sequence shown here is derived from an EMBL/GenBank/DDBJ whole genome shotgun (WGS) entry which is preliminary data.</text>
</comment>